<dbReference type="InterPro" id="IPR036770">
    <property type="entry name" value="Ankyrin_rpt-contain_sf"/>
</dbReference>
<reference evidence="1" key="2">
    <citation type="journal article" date="2018" name="Nat. Commun.">
        <title>Tailed giant Tupanvirus possesses the most complete translational apparatus of the known virosphere.</title>
        <authorList>
            <person name="Abrahao J."/>
            <person name="Silva L."/>
            <person name="Silva L.S."/>
            <person name="Khalil J.Y.B."/>
            <person name="Rodrigues R."/>
            <person name="Arantes T."/>
            <person name="Assis F."/>
            <person name="Boratto P."/>
            <person name="Andrade M."/>
            <person name="Kroon E.G."/>
            <person name="Ribeiro B."/>
            <person name="Bergier I."/>
            <person name="Seligmann H."/>
            <person name="Ghigo E."/>
            <person name="Colson P."/>
            <person name="Levasseur A."/>
            <person name="Kroemer G."/>
            <person name="Raoult D."/>
            <person name="La Scola B."/>
        </authorList>
    </citation>
    <scope>NUCLEOTIDE SEQUENCE [LARGE SCALE GENOMIC DNA]</scope>
    <source>
        <strain evidence="1">Deep ocean</strain>
    </source>
</reference>
<protein>
    <submittedName>
        <fullName evidence="1">Putative ORFan</fullName>
    </submittedName>
</protein>
<evidence type="ECO:0000313" key="1">
    <source>
        <dbReference type="EMBL" id="QKU33511.1"/>
    </source>
</evidence>
<reference evidence="1" key="1">
    <citation type="submission" date="2017-06" db="EMBL/GenBank/DDBJ databases">
        <authorList>
            <person name="Assis F.L."/>
            <person name="Abrahao J.S."/>
            <person name="Silva L."/>
            <person name="Khalil J.B."/>
            <person name="Rodrigues R."/>
            <person name="Silva L.S."/>
            <person name="Boratto P."/>
            <person name="Andrade M."/>
            <person name="Kroon E.G."/>
            <person name="Ribeiro B."/>
            <person name="Bergier I."/>
            <person name="Seligmann H."/>
            <person name="Ghigo E."/>
            <person name="Colson P."/>
            <person name="Levasseur A."/>
            <person name="Raoult D."/>
            <person name="Scola B.L."/>
        </authorList>
    </citation>
    <scope>NUCLEOTIDE SEQUENCE</scope>
    <source>
        <strain evidence="1">Deep ocean</strain>
    </source>
</reference>
<dbReference type="SUPFAM" id="SSF48403">
    <property type="entry name" value="Ankyrin repeat"/>
    <property type="match status" value="1"/>
</dbReference>
<organism evidence="1">
    <name type="scientific">Tupanvirus deep ocean</name>
    <dbReference type="NCBI Taxonomy" id="2126984"/>
    <lineage>
        <taxon>Viruses</taxon>
        <taxon>Varidnaviria</taxon>
        <taxon>Bamfordvirae</taxon>
        <taxon>Nucleocytoviricota</taxon>
        <taxon>Megaviricetes</taxon>
        <taxon>Imitervirales</taxon>
        <taxon>Mimiviridae</taxon>
        <taxon>Megamimivirinae</taxon>
        <taxon>Tupanvirus</taxon>
        <taxon>Tupanvirus altamarinense</taxon>
    </lineage>
</organism>
<dbReference type="RefSeq" id="YP_010780111.1">
    <property type="nucleotide sequence ID" value="NC_075038.1"/>
</dbReference>
<dbReference type="EMBL" id="MF405918">
    <property type="protein sequence ID" value="QKU33511.1"/>
    <property type="molecule type" value="Genomic_DNA"/>
</dbReference>
<accession>A0A6N1NUT3</accession>
<dbReference type="KEGG" id="vg:80516802"/>
<sequence length="102" mass="11730">MKSSYYQQKMLTKESSINDFKNAIVNGNINDIRMLLDTKSIDIDMDNGWALTESVKQWNIPVVALLLNYGCSTNYIYNNNKTDIDPNSVSIIMHKAYEINFN</sequence>
<name>A0A6N1NUT3_9VIRU</name>
<proteinExistence type="predicted"/>
<dbReference type="GeneID" id="80516802"/>